<dbReference type="EMBL" id="QXFU01000506">
    <property type="protein sequence ID" value="KAE9031915.1"/>
    <property type="molecule type" value="Genomic_DNA"/>
</dbReference>
<accession>A0A6A3N5C6</accession>
<comment type="caution">
    <text evidence="3">The sequence shown here is derived from an EMBL/GenBank/DDBJ whole genome shotgun (WGS) entry which is preliminary data.</text>
</comment>
<evidence type="ECO:0000256" key="1">
    <source>
        <dbReference type="SAM" id="SignalP"/>
    </source>
</evidence>
<proteinExistence type="predicted"/>
<gene>
    <name evidence="3" type="ORF">PR001_g9249</name>
    <name evidence="2" type="ORF">PR002_g9455</name>
</gene>
<sequence>MAFSVTMTVVAVIALSTSAISSTGRPCFLRSCYNWWRCMVELAKPAGCSSGISSVASSPSLLLLSTDDCPSRSRL</sequence>
<protein>
    <recommendedName>
        <fullName evidence="6">Secreted protein</fullName>
    </recommendedName>
</protein>
<name>A0A6A3N5C6_9STRA</name>
<dbReference type="AlphaFoldDB" id="A0A6A3N5C6"/>
<keyword evidence="1" id="KW-0732">Signal</keyword>
<evidence type="ECO:0000313" key="3">
    <source>
        <dbReference type="EMBL" id="KAE9035555.1"/>
    </source>
</evidence>
<dbReference type="Proteomes" id="UP000429607">
    <property type="component" value="Unassembled WGS sequence"/>
</dbReference>
<reference evidence="4 5" key="1">
    <citation type="submission" date="2018-09" db="EMBL/GenBank/DDBJ databases">
        <title>Genomic investigation of the strawberry pathogen Phytophthora fragariae indicates pathogenicity is determined by transcriptional variation in three key races.</title>
        <authorList>
            <person name="Adams T.M."/>
            <person name="Armitage A.D."/>
            <person name="Sobczyk M.K."/>
            <person name="Bates H.J."/>
            <person name="Dunwell J.M."/>
            <person name="Nellist C.F."/>
            <person name="Harrison R.J."/>
        </authorList>
    </citation>
    <scope>NUCLEOTIDE SEQUENCE [LARGE SCALE GENOMIC DNA]</scope>
    <source>
        <strain evidence="3 4">SCRP249</strain>
        <strain evidence="2 5">SCRP324</strain>
    </source>
</reference>
<organism evidence="3 4">
    <name type="scientific">Phytophthora rubi</name>
    <dbReference type="NCBI Taxonomy" id="129364"/>
    <lineage>
        <taxon>Eukaryota</taxon>
        <taxon>Sar</taxon>
        <taxon>Stramenopiles</taxon>
        <taxon>Oomycota</taxon>
        <taxon>Peronosporomycetes</taxon>
        <taxon>Peronosporales</taxon>
        <taxon>Peronosporaceae</taxon>
        <taxon>Phytophthora</taxon>
    </lineage>
</organism>
<feature type="signal peptide" evidence="1">
    <location>
        <begin position="1"/>
        <end position="19"/>
    </location>
</feature>
<dbReference type="EMBL" id="QXFV01000507">
    <property type="protein sequence ID" value="KAE9035555.1"/>
    <property type="molecule type" value="Genomic_DNA"/>
</dbReference>
<dbReference type="OrthoDB" id="10326920at2759"/>
<evidence type="ECO:0000313" key="4">
    <source>
        <dbReference type="Proteomes" id="UP000429607"/>
    </source>
</evidence>
<evidence type="ECO:0008006" key="6">
    <source>
        <dbReference type="Google" id="ProtNLM"/>
    </source>
</evidence>
<evidence type="ECO:0000313" key="2">
    <source>
        <dbReference type="EMBL" id="KAE9031915.1"/>
    </source>
</evidence>
<dbReference type="Proteomes" id="UP000435112">
    <property type="component" value="Unassembled WGS sequence"/>
</dbReference>
<feature type="chain" id="PRO_5036165281" description="Secreted protein" evidence="1">
    <location>
        <begin position="20"/>
        <end position="75"/>
    </location>
</feature>
<evidence type="ECO:0000313" key="5">
    <source>
        <dbReference type="Proteomes" id="UP000435112"/>
    </source>
</evidence>